<evidence type="ECO:0000313" key="2">
    <source>
        <dbReference type="EMBL" id="CAE7381641.1"/>
    </source>
</evidence>
<accession>A0A812QFP5</accession>
<feature type="region of interest" description="Disordered" evidence="1">
    <location>
        <begin position="1"/>
        <end position="50"/>
    </location>
</feature>
<reference evidence="2" key="1">
    <citation type="submission" date="2021-02" db="EMBL/GenBank/DDBJ databases">
        <authorList>
            <person name="Dougan E. K."/>
            <person name="Rhodes N."/>
            <person name="Thang M."/>
            <person name="Chan C."/>
        </authorList>
    </citation>
    <scope>NUCLEOTIDE SEQUENCE</scope>
</reference>
<gene>
    <name evidence="2" type="ORF">SNAT2548_LOCUS20831</name>
</gene>
<proteinExistence type="predicted"/>
<dbReference type="AlphaFoldDB" id="A0A812QFP5"/>
<sequence length="319" mass="35928">MEAVRPDSPRSLDRAQAGSPDSFKVEYDRVASPRLPPNRRRPFSARGRPARAPEQWEEILDLVPAPPPPPVLGGVRTFDQCPSDEVQLKWNKEMLQRADWTIRRLKLDMKTQQVKYKSLLVPPGQYISSARFQLGREAAFLRFWPNGLYGNATKKARVRMDLGGLDADSWCAVGLSMPEGTKLRFRLHVGHVWSEVRVCQWQATGATVHQIWTPPQQEPGELSNLVVGVEVLQDLTTDSLPGMMSSPWLSSPRFQRLPNVDNDPVRHLSNRQKTLQKTKEGVPVLKAMRTDRGLALPSPRFGSALELLRSSSRCRMAPA</sequence>
<dbReference type="Proteomes" id="UP000604046">
    <property type="component" value="Unassembled WGS sequence"/>
</dbReference>
<organism evidence="2 3">
    <name type="scientific">Symbiodinium natans</name>
    <dbReference type="NCBI Taxonomy" id="878477"/>
    <lineage>
        <taxon>Eukaryota</taxon>
        <taxon>Sar</taxon>
        <taxon>Alveolata</taxon>
        <taxon>Dinophyceae</taxon>
        <taxon>Suessiales</taxon>
        <taxon>Symbiodiniaceae</taxon>
        <taxon>Symbiodinium</taxon>
    </lineage>
</organism>
<evidence type="ECO:0000313" key="3">
    <source>
        <dbReference type="Proteomes" id="UP000604046"/>
    </source>
</evidence>
<protein>
    <submittedName>
        <fullName evidence="2">Uncharacterized protein</fullName>
    </submittedName>
</protein>
<keyword evidence="3" id="KW-1185">Reference proteome</keyword>
<dbReference type="OrthoDB" id="417287at2759"/>
<comment type="caution">
    <text evidence="2">The sequence shown here is derived from an EMBL/GenBank/DDBJ whole genome shotgun (WGS) entry which is preliminary data.</text>
</comment>
<dbReference type="EMBL" id="CAJNDS010002225">
    <property type="protein sequence ID" value="CAE7381641.1"/>
    <property type="molecule type" value="Genomic_DNA"/>
</dbReference>
<feature type="compositionally biased region" description="Basic and acidic residues" evidence="1">
    <location>
        <begin position="1"/>
        <end position="13"/>
    </location>
</feature>
<evidence type="ECO:0000256" key="1">
    <source>
        <dbReference type="SAM" id="MobiDB-lite"/>
    </source>
</evidence>
<name>A0A812QFP5_9DINO</name>